<dbReference type="AlphaFoldDB" id="L5KLR3"/>
<keyword evidence="3" id="KW-1185">Reference proteome</keyword>
<evidence type="ECO:0000313" key="3">
    <source>
        <dbReference type="Proteomes" id="UP000010552"/>
    </source>
</evidence>
<accession>L5KLR3</accession>
<sequence>MGIVRERPPCREPGADVGPELEGAGRSPTEGSEDEVPDEGWLGTQQLRYHPGCRPLARVGGVTTALMQPPGESEPSPPDPSGPTALVLRVTHMPSKARQDPQSHQPSEYTGPERHPSSLLVSSKVRLQDQPNPHKG</sequence>
<feature type="compositionally biased region" description="Basic and acidic residues" evidence="1">
    <location>
        <begin position="1"/>
        <end position="14"/>
    </location>
</feature>
<dbReference type="InParanoid" id="L5KLR3"/>
<name>L5KLR3_PTEAL</name>
<dbReference type="EMBL" id="KB030661">
    <property type="protein sequence ID" value="ELK12257.1"/>
    <property type="molecule type" value="Genomic_DNA"/>
</dbReference>
<protein>
    <submittedName>
        <fullName evidence="2">Uncharacterized protein</fullName>
    </submittedName>
</protein>
<evidence type="ECO:0000313" key="2">
    <source>
        <dbReference type="EMBL" id="ELK12257.1"/>
    </source>
</evidence>
<feature type="region of interest" description="Disordered" evidence="1">
    <location>
        <begin position="60"/>
        <end position="136"/>
    </location>
</feature>
<dbReference type="Proteomes" id="UP000010552">
    <property type="component" value="Unassembled WGS sequence"/>
</dbReference>
<gene>
    <name evidence="2" type="ORF">PAL_GLEAN10014554</name>
</gene>
<organism evidence="2 3">
    <name type="scientific">Pteropus alecto</name>
    <name type="common">Black flying fox</name>
    <dbReference type="NCBI Taxonomy" id="9402"/>
    <lineage>
        <taxon>Eukaryota</taxon>
        <taxon>Metazoa</taxon>
        <taxon>Chordata</taxon>
        <taxon>Craniata</taxon>
        <taxon>Vertebrata</taxon>
        <taxon>Euteleostomi</taxon>
        <taxon>Mammalia</taxon>
        <taxon>Eutheria</taxon>
        <taxon>Laurasiatheria</taxon>
        <taxon>Chiroptera</taxon>
        <taxon>Yinpterochiroptera</taxon>
        <taxon>Pteropodoidea</taxon>
        <taxon>Pteropodidae</taxon>
        <taxon>Pteropodinae</taxon>
        <taxon>Pteropus</taxon>
    </lineage>
</organism>
<evidence type="ECO:0000256" key="1">
    <source>
        <dbReference type="SAM" id="MobiDB-lite"/>
    </source>
</evidence>
<feature type="region of interest" description="Disordered" evidence="1">
    <location>
        <begin position="1"/>
        <end position="46"/>
    </location>
</feature>
<proteinExistence type="predicted"/>
<reference evidence="3" key="1">
    <citation type="journal article" date="2013" name="Science">
        <title>Comparative analysis of bat genomes provides insight into the evolution of flight and immunity.</title>
        <authorList>
            <person name="Zhang G."/>
            <person name="Cowled C."/>
            <person name="Shi Z."/>
            <person name="Huang Z."/>
            <person name="Bishop-Lilly K.A."/>
            <person name="Fang X."/>
            <person name="Wynne J.W."/>
            <person name="Xiong Z."/>
            <person name="Baker M.L."/>
            <person name="Zhao W."/>
            <person name="Tachedjian M."/>
            <person name="Zhu Y."/>
            <person name="Zhou P."/>
            <person name="Jiang X."/>
            <person name="Ng J."/>
            <person name="Yang L."/>
            <person name="Wu L."/>
            <person name="Xiao J."/>
            <person name="Feng Y."/>
            <person name="Chen Y."/>
            <person name="Sun X."/>
            <person name="Zhang Y."/>
            <person name="Marsh G.A."/>
            <person name="Crameri G."/>
            <person name="Broder C.C."/>
            <person name="Frey K.G."/>
            <person name="Wang L.F."/>
            <person name="Wang J."/>
        </authorList>
    </citation>
    <scope>NUCLEOTIDE SEQUENCE [LARGE SCALE GENOMIC DNA]</scope>
</reference>